<dbReference type="EMBL" id="KV454429">
    <property type="protein sequence ID" value="ODQ80539.1"/>
    <property type="molecule type" value="Genomic_DNA"/>
</dbReference>
<dbReference type="GO" id="GO:0032264">
    <property type="term" value="P:IMP salvage"/>
    <property type="evidence" value="ECO:0007669"/>
    <property type="project" value="InterPro"/>
</dbReference>
<name>A0A1E3QS71_9ASCO</name>
<dbReference type="GO" id="GO:0005829">
    <property type="term" value="C:cytosol"/>
    <property type="evidence" value="ECO:0007669"/>
    <property type="project" value="TreeGrafter"/>
</dbReference>
<dbReference type="PANTHER" id="PTHR11359">
    <property type="entry name" value="AMP DEAMINASE"/>
    <property type="match status" value="1"/>
</dbReference>
<accession>A0A1E3QS71</accession>
<reference evidence="3" key="1">
    <citation type="submission" date="2016-05" db="EMBL/GenBank/DDBJ databases">
        <title>Comparative genomics of biotechnologically important yeasts.</title>
        <authorList>
            <consortium name="DOE Joint Genome Institute"/>
            <person name="Riley R."/>
            <person name="Haridas S."/>
            <person name="Wolfe K.H."/>
            <person name="Lopes M.R."/>
            <person name="Hittinger C.T."/>
            <person name="Goker M."/>
            <person name="Salamov A."/>
            <person name="Wisecaver J."/>
            <person name="Long T.M."/>
            <person name="Aerts A.L."/>
            <person name="Barry K."/>
            <person name="Choi C."/>
            <person name="Clum A."/>
            <person name="Coughlan A.Y."/>
            <person name="Deshpande S."/>
            <person name="Douglass A.P."/>
            <person name="Hanson S.J."/>
            <person name="Klenk H.-P."/>
            <person name="Labutti K."/>
            <person name="Lapidus A."/>
            <person name="Lindquist E."/>
            <person name="Lipzen A."/>
            <person name="Meier-Kolthoff J.P."/>
            <person name="Ohm R.A."/>
            <person name="Otillar R.P."/>
            <person name="Pangilinan J."/>
            <person name="Peng Y."/>
            <person name="Rokas A."/>
            <person name="Rosa C.A."/>
            <person name="Scheuner C."/>
            <person name="Sibirny A.A."/>
            <person name="Slot J.C."/>
            <person name="Stielow J.B."/>
            <person name="Sun H."/>
            <person name="Kurtzman C.P."/>
            <person name="Blackwell M."/>
            <person name="Grigoriev I.V."/>
            <person name="Jeffries T.W."/>
        </authorList>
    </citation>
    <scope>NUCLEOTIDE SEQUENCE [LARGE SCALE GENOMIC DNA]</scope>
    <source>
        <strain evidence="3">NRRL Y-12698</strain>
    </source>
</reference>
<comment type="similarity">
    <text evidence="1">Belongs to the metallo-dependent hydrolases superfamily. Adenosine and AMP deaminases family.</text>
</comment>
<gene>
    <name evidence="2" type="ORF">BABINDRAFT_160810</name>
</gene>
<dbReference type="Pfam" id="PF19326">
    <property type="entry name" value="AMP_deaminase"/>
    <property type="match status" value="2"/>
</dbReference>
<evidence type="ECO:0000313" key="3">
    <source>
        <dbReference type="Proteomes" id="UP000094336"/>
    </source>
</evidence>
<dbReference type="GO" id="GO:0003876">
    <property type="term" value="F:AMP deaminase activity"/>
    <property type="evidence" value="ECO:0007669"/>
    <property type="project" value="InterPro"/>
</dbReference>
<dbReference type="SUPFAM" id="SSF51556">
    <property type="entry name" value="Metallo-dependent hydrolases"/>
    <property type="match status" value="1"/>
</dbReference>
<dbReference type="GeneID" id="30146319"/>
<keyword evidence="3" id="KW-1185">Reference proteome</keyword>
<dbReference type="RefSeq" id="XP_018985867.1">
    <property type="nucleotide sequence ID" value="XM_019128466.1"/>
</dbReference>
<evidence type="ECO:0000313" key="2">
    <source>
        <dbReference type="EMBL" id="ODQ80539.1"/>
    </source>
</evidence>
<dbReference type="STRING" id="984486.A0A1E3QS71"/>
<dbReference type="Gene3D" id="3.20.20.140">
    <property type="entry name" value="Metal-dependent hydrolases"/>
    <property type="match status" value="2"/>
</dbReference>
<organism evidence="2 3">
    <name type="scientific">Babjeviella inositovora NRRL Y-12698</name>
    <dbReference type="NCBI Taxonomy" id="984486"/>
    <lineage>
        <taxon>Eukaryota</taxon>
        <taxon>Fungi</taxon>
        <taxon>Dikarya</taxon>
        <taxon>Ascomycota</taxon>
        <taxon>Saccharomycotina</taxon>
        <taxon>Pichiomycetes</taxon>
        <taxon>Serinales incertae sedis</taxon>
        <taxon>Babjeviella</taxon>
    </lineage>
</organism>
<dbReference type="Proteomes" id="UP000094336">
    <property type="component" value="Unassembled WGS sequence"/>
</dbReference>
<sequence>MLDNSPRNLAFTKKHDSQDKISSLRRISTSLHLHAKHADLDDYINTLTVEDFPQVHSQYDEEFLKGDNLLRVFEATSDCNHRLTVNPKIKDFYADVLQCARLREKYQVLSRQADDQNPANWGSWTSYPRPVKEYLSLHRLVCSDCDALIDSDSENEVAGDVTAKSTLQDTGSHYSGFNFSIKGFCEAFGIDFTTCSSLSFRNLDKGSSYPGLNGDIAFPCFEEYIDDLNLVIDTNNNSIGHNLTSTRLNYLLSKHEYYTLENGHLEEKLIKLIPHRDMYNTKKVNSNINLINSVNQKSLVDFIRAKLIEDPERVVYLDEFDNGPVTLRELLRPWGDHAEMLNVDDFVELTGSDGITYYEGTQDVQRIRETFLSYDNHIHGAFLAEIVKETIFRLEVSNYKYYEYNVELHIQDFQVEPGVNIWQKMAAWICDEKLFSENIRFIVQIPLHKYPELCSLGRVASYGEFLQLIFRPLFEVTRRPYFDINLFCMLTRIVSFDLMLNIPETVGGINPGKFTSQHNHIQYPVPDEWTLSQNPPAYYIHYHFMLNLAALNHFRAISLHVPLNTFNLLCTDNNSYGSSCSGISCLSSFRNPNRRNLQTTDLVENGCVSFLLAKRVATDGLKLLEHPTLQYLYYMNQVGLLMAPTSDISIHKALNVSARNRGLSYMNHPFIQLSQIGLLVSINASNPLLSSLTREPVMEEYCIAANIVKMNDVELCELMRNSVMNSNYEAYYKRKWIGVDIEKKNESENRYKATKTRGSEDYLRALHRGCFIDNDNGFLRTNVPQIRVRYRQNTLRYEYEFILKVAKKY</sequence>
<protein>
    <submittedName>
        <fullName evidence="2">Uncharacterized protein</fullName>
    </submittedName>
</protein>
<dbReference type="OrthoDB" id="1723809at2759"/>
<proteinExistence type="inferred from homology"/>
<dbReference type="PANTHER" id="PTHR11359:SF7">
    <property type="entry name" value="INACTIVE DEAMINASE YBR284W-RELATED"/>
    <property type="match status" value="1"/>
</dbReference>
<dbReference type="AlphaFoldDB" id="A0A1E3QS71"/>
<evidence type="ECO:0000256" key="1">
    <source>
        <dbReference type="ARBA" id="ARBA00006676"/>
    </source>
</evidence>
<dbReference type="InterPro" id="IPR032466">
    <property type="entry name" value="Metal_Hydrolase"/>
</dbReference>
<dbReference type="InterPro" id="IPR006329">
    <property type="entry name" value="AMPD"/>
</dbReference>